<evidence type="ECO:0000313" key="3">
    <source>
        <dbReference type="Proteomes" id="UP000076603"/>
    </source>
</evidence>
<protein>
    <submittedName>
        <fullName evidence="2">Uncharacterized protein</fullName>
    </submittedName>
</protein>
<keyword evidence="1" id="KW-1133">Transmembrane helix</keyword>
<gene>
    <name evidence="2" type="ORF">CLMAG_17250</name>
</gene>
<comment type="caution">
    <text evidence="2">The sequence shown here is derived from an EMBL/GenBank/DDBJ whole genome shotgun (WGS) entry which is preliminary data.</text>
</comment>
<sequence>MILMKMNILKIYNKLIHYNPVALINSDKLVNIDRVEYYIENQTILKSNTLYIMSIRSLLNIEPVIERINILSFKGYNITLEQVELLNANVILLDRTIDIDLIFNDIKNMLSIHRRYIKNTEKLYEAVLEGSTLQQIIEYAYEMINNPIILYDCSKKLIAYIKNINYIDEAFALKLENMQANSIGFPEYDSHKMISREAYFHINNRKNKHANMVSNIEIDHKLVGYLVVIEAKRVLDEYDVELISLLSNIISLEMGKDSFYQYSRGFAFEKLFFDLLEESIEDSLVLDSRIENLNLESKGNIKVLTLSPVEKHSANTVFPYVRDQFDKKYEGKSFIYRDKIVKLITYEKDNPFTDDFFKELEKFLKNNKMYCGLSLCFHNVKDLKQYYIQSVKSIELGLKLMKKSKFLFMMIICLFILWKNVRKI</sequence>
<evidence type="ECO:0000313" key="2">
    <source>
        <dbReference type="EMBL" id="KZL91919.1"/>
    </source>
</evidence>
<name>A0A162SVK7_9CLOT</name>
<dbReference type="OrthoDB" id="212459at2"/>
<reference evidence="2 3" key="1">
    <citation type="submission" date="2016-04" db="EMBL/GenBank/DDBJ databases">
        <title>Genome sequence of Clostridium magnum DSM 2767.</title>
        <authorList>
            <person name="Poehlein A."/>
            <person name="Uhlig R."/>
            <person name="Fischer R."/>
            <person name="Bahl H."/>
            <person name="Daniel R."/>
        </authorList>
    </citation>
    <scope>NUCLEOTIDE SEQUENCE [LARGE SCALE GENOMIC DNA]</scope>
    <source>
        <strain evidence="2 3">DSM 2767</strain>
    </source>
</reference>
<keyword evidence="3" id="KW-1185">Reference proteome</keyword>
<evidence type="ECO:0000256" key="1">
    <source>
        <dbReference type="SAM" id="Phobius"/>
    </source>
</evidence>
<keyword evidence="1" id="KW-0812">Transmembrane</keyword>
<dbReference type="STRING" id="1121326.CLMAG_17250"/>
<accession>A0A162SVK7</accession>
<feature type="transmembrane region" description="Helical" evidence="1">
    <location>
        <begin position="406"/>
        <end position="421"/>
    </location>
</feature>
<proteinExistence type="predicted"/>
<dbReference type="PATRIC" id="fig|1121326.3.peg.1706"/>
<keyword evidence="1" id="KW-0472">Membrane</keyword>
<organism evidence="2 3">
    <name type="scientific">Clostridium magnum DSM 2767</name>
    <dbReference type="NCBI Taxonomy" id="1121326"/>
    <lineage>
        <taxon>Bacteria</taxon>
        <taxon>Bacillati</taxon>
        <taxon>Bacillota</taxon>
        <taxon>Clostridia</taxon>
        <taxon>Eubacteriales</taxon>
        <taxon>Clostridiaceae</taxon>
        <taxon>Clostridium</taxon>
    </lineage>
</organism>
<dbReference type="AlphaFoldDB" id="A0A162SVK7"/>
<dbReference type="RefSeq" id="WP_082831851.1">
    <property type="nucleotide sequence ID" value="NZ_LWAE01000002.1"/>
</dbReference>
<dbReference type="EMBL" id="LWAE01000002">
    <property type="protein sequence ID" value="KZL91919.1"/>
    <property type="molecule type" value="Genomic_DNA"/>
</dbReference>
<dbReference type="Proteomes" id="UP000076603">
    <property type="component" value="Unassembled WGS sequence"/>
</dbReference>